<sequence length="115" mass="12082">MSSSGTSGLCRLSGDSTLPSQTVLVTNELASTSIAVSAVRYSDLPRPAPVLGPGAQFHACTRDRDRMVVRLSITAVNGSAPGLPYERMLGYPAAGDRSMAFDIHVTPSGVRFDNV</sequence>
<dbReference type="GeneID" id="16513152"/>
<evidence type="ECO:0000313" key="1">
    <source>
        <dbReference type="EMBL" id="AGO82548.1"/>
    </source>
</evidence>
<accession>S4VQC6</accession>
<name>S4VQC6_9VIRU</name>
<dbReference type="KEGG" id="vg:16513152"/>
<reference evidence="1 2" key="1">
    <citation type="journal article" date="2013" name="Science">
        <title>Pandoraviruses: amoeba viruses with genomes up to 2.5 Mb reaching that of parasitic eukaryotes.</title>
        <authorList>
            <person name="Philippe N."/>
            <person name="Legendre M."/>
            <person name="Doutre G."/>
            <person name="Coute Y."/>
            <person name="Poirot O."/>
            <person name="Lescot M."/>
            <person name="Arslan D."/>
            <person name="Seltzer V."/>
            <person name="Bertaux L."/>
            <person name="Bruley C."/>
            <person name="Garin J."/>
            <person name="Claverie J.M."/>
            <person name="Abergel C."/>
        </authorList>
    </citation>
    <scope>NUCLEOTIDE SEQUENCE [LARGE SCALE GENOMIC DNA]</scope>
    <source>
        <strain evidence="1">Melbourne</strain>
    </source>
</reference>
<gene>
    <name evidence="1" type="ORF">pdul_cds_472</name>
</gene>
<organism evidence="1 2">
    <name type="scientific">Pandoravirus dulcis</name>
    <dbReference type="NCBI Taxonomy" id="1349409"/>
    <lineage>
        <taxon>Viruses</taxon>
        <taxon>Pandoravirus</taxon>
    </lineage>
</organism>
<evidence type="ECO:0000313" key="2">
    <source>
        <dbReference type="Proteomes" id="UP000201566"/>
    </source>
</evidence>
<dbReference type="Proteomes" id="UP000201566">
    <property type="component" value="Segment"/>
</dbReference>
<proteinExistence type="predicted"/>
<dbReference type="EMBL" id="KC977570">
    <property type="protein sequence ID" value="AGO82548.1"/>
    <property type="molecule type" value="Genomic_DNA"/>
</dbReference>
<protein>
    <submittedName>
        <fullName evidence="1">Uncharacterized protein</fullName>
    </submittedName>
</protein>
<dbReference type="RefSeq" id="YP_008319217.1">
    <property type="nucleotide sequence ID" value="NC_021858.1"/>
</dbReference>